<evidence type="ECO:0000313" key="3">
    <source>
        <dbReference type="Proteomes" id="UP000521943"/>
    </source>
</evidence>
<organism evidence="2 3">
    <name type="scientific">Ephemerocybe angulata</name>
    <dbReference type="NCBI Taxonomy" id="980116"/>
    <lineage>
        <taxon>Eukaryota</taxon>
        <taxon>Fungi</taxon>
        <taxon>Dikarya</taxon>
        <taxon>Basidiomycota</taxon>
        <taxon>Agaricomycotina</taxon>
        <taxon>Agaricomycetes</taxon>
        <taxon>Agaricomycetidae</taxon>
        <taxon>Agaricales</taxon>
        <taxon>Agaricineae</taxon>
        <taxon>Psathyrellaceae</taxon>
        <taxon>Ephemerocybe</taxon>
    </lineage>
</organism>
<evidence type="ECO:0000259" key="1">
    <source>
        <dbReference type="Pfam" id="PF13508"/>
    </source>
</evidence>
<dbReference type="CDD" id="cd04301">
    <property type="entry name" value="NAT_SF"/>
    <property type="match status" value="1"/>
</dbReference>
<proteinExistence type="predicted"/>
<evidence type="ECO:0000313" key="2">
    <source>
        <dbReference type="EMBL" id="KAF6758364.1"/>
    </source>
</evidence>
<keyword evidence="3" id="KW-1185">Reference proteome</keyword>
<dbReference type="OrthoDB" id="2965785at2759"/>
<dbReference type="AlphaFoldDB" id="A0A8H6I4A5"/>
<comment type="caution">
    <text evidence="2">The sequence shown here is derived from an EMBL/GenBank/DDBJ whole genome shotgun (WGS) entry which is preliminary data.</text>
</comment>
<sequence length="66" mass="6941">MPGEGAKGKGTIVGYVGLDLNSDQGVKGAIELRRMGVSIHHRRRGIGAQLLRAVIASTRRSSPSSN</sequence>
<dbReference type="GO" id="GO:0016747">
    <property type="term" value="F:acyltransferase activity, transferring groups other than amino-acyl groups"/>
    <property type="evidence" value="ECO:0007669"/>
    <property type="project" value="InterPro"/>
</dbReference>
<accession>A0A8H6I4A5</accession>
<dbReference type="SUPFAM" id="SSF55729">
    <property type="entry name" value="Acyl-CoA N-acyltransferases (Nat)"/>
    <property type="match status" value="1"/>
</dbReference>
<dbReference type="EMBL" id="JACGCI010000019">
    <property type="protein sequence ID" value="KAF6758364.1"/>
    <property type="molecule type" value="Genomic_DNA"/>
</dbReference>
<dbReference type="Pfam" id="PF13508">
    <property type="entry name" value="Acetyltransf_7"/>
    <property type="match status" value="1"/>
</dbReference>
<feature type="domain" description="N-acetyltransferase" evidence="1">
    <location>
        <begin position="9"/>
        <end position="56"/>
    </location>
</feature>
<protein>
    <recommendedName>
        <fullName evidence="1">N-acetyltransferase domain-containing protein</fullName>
    </recommendedName>
</protein>
<dbReference type="Gene3D" id="3.40.630.30">
    <property type="match status" value="1"/>
</dbReference>
<name>A0A8H6I4A5_9AGAR</name>
<reference evidence="2 3" key="1">
    <citation type="submission" date="2020-07" db="EMBL/GenBank/DDBJ databases">
        <title>Comparative genomics of pyrophilous fungi reveals a link between fire events and developmental genes.</title>
        <authorList>
            <consortium name="DOE Joint Genome Institute"/>
            <person name="Steindorff A.S."/>
            <person name="Carver A."/>
            <person name="Calhoun S."/>
            <person name="Stillman K."/>
            <person name="Liu H."/>
            <person name="Lipzen A."/>
            <person name="Pangilinan J."/>
            <person name="Labutti K."/>
            <person name="Bruns T.D."/>
            <person name="Grigoriev I.V."/>
        </authorList>
    </citation>
    <scope>NUCLEOTIDE SEQUENCE [LARGE SCALE GENOMIC DNA]</scope>
    <source>
        <strain evidence="2 3">CBS 144469</strain>
    </source>
</reference>
<dbReference type="InterPro" id="IPR000182">
    <property type="entry name" value="GNAT_dom"/>
</dbReference>
<gene>
    <name evidence="2" type="ORF">DFP72DRAFT_889078</name>
</gene>
<dbReference type="Proteomes" id="UP000521943">
    <property type="component" value="Unassembled WGS sequence"/>
</dbReference>
<dbReference type="InterPro" id="IPR016181">
    <property type="entry name" value="Acyl_CoA_acyltransferase"/>
</dbReference>